<evidence type="ECO:0000313" key="1">
    <source>
        <dbReference type="EnsemblProtists" id="Phyra76865"/>
    </source>
</evidence>
<evidence type="ECO:0000313" key="2">
    <source>
        <dbReference type="Proteomes" id="UP000005238"/>
    </source>
</evidence>
<dbReference type="HOGENOM" id="CLU_671711_0_0_1"/>
<dbReference type="GeneID" id="94222607"/>
<dbReference type="AlphaFoldDB" id="H3GKP6"/>
<name>H3GKP6_PHYRM</name>
<dbReference type="InterPro" id="IPR026749">
    <property type="entry name" value="Tmem135"/>
</dbReference>
<dbReference type="PANTHER" id="PTHR12459">
    <property type="entry name" value="TRANSMEMBRANE PROTEIN 135-RELATED"/>
    <property type="match status" value="1"/>
</dbReference>
<dbReference type="eggNOG" id="ENOG502SMK4">
    <property type="taxonomic scope" value="Eukaryota"/>
</dbReference>
<dbReference type="Proteomes" id="UP000005238">
    <property type="component" value="Unassembled WGS sequence"/>
</dbReference>
<proteinExistence type="predicted"/>
<organism evidence="1 2">
    <name type="scientific">Phytophthora ramorum</name>
    <name type="common">Sudden oak death agent</name>
    <dbReference type="NCBI Taxonomy" id="164328"/>
    <lineage>
        <taxon>Eukaryota</taxon>
        <taxon>Sar</taxon>
        <taxon>Stramenopiles</taxon>
        <taxon>Oomycota</taxon>
        <taxon>Peronosporomycetes</taxon>
        <taxon>Peronosporales</taxon>
        <taxon>Peronosporaceae</taxon>
        <taxon>Phytophthora</taxon>
    </lineage>
</organism>
<dbReference type="OMA" id="AFRRVAW"/>
<dbReference type="PANTHER" id="PTHR12459:SF15">
    <property type="entry name" value="TRANSMEMBRANE PROTEIN 135"/>
    <property type="match status" value="1"/>
</dbReference>
<protein>
    <recommendedName>
        <fullName evidence="3">Transmembrane protein 135 N-terminal domain-containing protein</fullName>
    </recommendedName>
</protein>
<evidence type="ECO:0008006" key="3">
    <source>
        <dbReference type="Google" id="ProtNLM"/>
    </source>
</evidence>
<reference evidence="2" key="1">
    <citation type="journal article" date="2006" name="Science">
        <title>Phytophthora genome sequences uncover evolutionary origins and mechanisms of pathogenesis.</title>
        <authorList>
            <person name="Tyler B.M."/>
            <person name="Tripathy S."/>
            <person name="Zhang X."/>
            <person name="Dehal P."/>
            <person name="Jiang R.H."/>
            <person name="Aerts A."/>
            <person name="Arredondo F.D."/>
            <person name="Baxter L."/>
            <person name="Bensasson D."/>
            <person name="Beynon J.L."/>
            <person name="Chapman J."/>
            <person name="Damasceno C.M."/>
            <person name="Dorrance A.E."/>
            <person name="Dou D."/>
            <person name="Dickerman A.W."/>
            <person name="Dubchak I.L."/>
            <person name="Garbelotto M."/>
            <person name="Gijzen M."/>
            <person name="Gordon S.G."/>
            <person name="Govers F."/>
            <person name="Grunwald N.J."/>
            <person name="Huang W."/>
            <person name="Ivors K.L."/>
            <person name="Jones R.W."/>
            <person name="Kamoun S."/>
            <person name="Krampis K."/>
            <person name="Lamour K.H."/>
            <person name="Lee M.K."/>
            <person name="McDonald W.H."/>
            <person name="Medina M."/>
            <person name="Meijer H.J."/>
            <person name="Nordberg E.K."/>
            <person name="Maclean D.J."/>
            <person name="Ospina-Giraldo M.D."/>
            <person name="Morris P.F."/>
            <person name="Phuntumart V."/>
            <person name="Putnam N.H."/>
            <person name="Rash S."/>
            <person name="Rose J.K."/>
            <person name="Sakihama Y."/>
            <person name="Salamov A.A."/>
            <person name="Savidor A."/>
            <person name="Scheuring C.F."/>
            <person name="Smith B.M."/>
            <person name="Sobral B.W."/>
            <person name="Terry A."/>
            <person name="Torto-Alalibo T.A."/>
            <person name="Win J."/>
            <person name="Xu Z."/>
            <person name="Zhang H."/>
            <person name="Grigoriev I.V."/>
            <person name="Rokhsar D.S."/>
            <person name="Boore J.L."/>
        </authorList>
    </citation>
    <scope>NUCLEOTIDE SEQUENCE [LARGE SCALE GENOMIC DNA]</scope>
    <source>
        <strain evidence="2">Pr102</strain>
    </source>
</reference>
<sequence length="385" mass="42342">MANRKALLQLLQLRPSPLTLAKPSRNAAAFALFIGIFRYLQRHTSTRVELQAKPKTELVPGAILASAIASGLGTACLAPRTRPAFVSLLATNAASEKLRELMATHPHLRVLQPLELLAFMAAVGWIYYSGFFHPESYQRSHMRLILKYVLLTQDMASGLQDQYRIGRNANPCAMRHTGLSCGQFARSDFLQRVTREAFRLYLPVHLSAWLFAQRHAKVRAKPVAARVGRFGAKLLRSTAYFTTFVYAGWVLSCHMGGVGDKSLSHRKLQFFLGGALPSLAIFIESPSRRQPIGLILTSYALVSMGNVAFRRVAWLQPGASPARGLLEAACVAAAVAATISGSLESNHLARRVLLGDVEARALQDELRRRKEAEAADTDLAEARVE</sequence>
<dbReference type="RefSeq" id="XP_067749430.1">
    <property type="nucleotide sequence ID" value="XM_067886780.1"/>
</dbReference>
<dbReference type="VEuPathDB" id="FungiDB:KRP23_2092"/>
<dbReference type="InParanoid" id="H3GKP6"/>
<keyword evidence="2" id="KW-1185">Reference proteome</keyword>
<dbReference type="EnsemblProtists" id="Phyra76865">
    <property type="protein sequence ID" value="Phyra76865"/>
    <property type="gene ID" value="Phyra76865"/>
</dbReference>
<dbReference type="OrthoDB" id="152841at2759"/>
<reference evidence="1" key="2">
    <citation type="submission" date="2015-06" db="UniProtKB">
        <authorList>
            <consortium name="EnsemblProtists"/>
        </authorList>
    </citation>
    <scope>IDENTIFICATION</scope>
    <source>
        <strain evidence="1">Pr102</strain>
    </source>
</reference>
<accession>H3GKP6</accession>
<dbReference type="VEuPathDB" id="FungiDB:KRP22_8056"/>
<dbReference type="EMBL" id="DS566018">
    <property type="status" value="NOT_ANNOTATED_CDS"/>
    <property type="molecule type" value="Genomic_DNA"/>
</dbReference>